<evidence type="ECO:0000313" key="7">
    <source>
        <dbReference type="Proteomes" id="UP000076079"/>
    </source>
</evidence>
<name>A0A143PXL9_LUTPR</name>
<keyword evidence="7" id="KW-1185">Reference proteome</keyword>
<dbReference type="Proteomes" id="UP000076079">
    <property type="component" value="Chromosome"/>
</dbReference>
<feature type="modified residue" description="N6-(pyridoxal phosphate)lysine" evidence="4">
    <location>
        <position position="211"/>
    </location>
</feature>
<keyword evidence="6" id="KW-0808">Transferase</keyword>
<dbReference type="STRING" id="1855912.LuPra_06272"/>
<dbReference type="PANTHER" id="PTHR30244">
    <property type="entry name" value="TRANSAMINASE"/>
    <property type="match status" value="1"/>
</dbReference>
<evidence type="ECO:0000256" key="2">
    <source>
        <dbReference type="ARBA" id="ARBA00037999"/>
    </source>
</evidence>
<dbReference type="GO" id="GO:0008483">
    <property type="term" value="F:transaminase activity"/>
    <property type="evidence" value="ECO:0007669"/>
    <property type="project" value="UniProtKB-KW"/>
</dbReference>
<dbReference type="GO" id="GO:0000271">
    <property type="term" value="P:polysaccharide biosynthetic process"/>
    <property type="evidence" value="ECO:0007669"/>
    <property type="project" value="TreeGrafter"/>
</dbReference>
<dbReference type="EC" id="2.6.1.90" evidence="6"/>
<dbReference type="RefSeq" id="WP_110174394.1">
    <property type="nucleotide sequence ID" value="NZ_CP015136.1"/>
</dbReference>
<proteinExistence type="inferred from homology"/>
<dbReference type="InterPro" id="IPR015421">
    <property type="entry name" value="PyrdxlP-dep_Trfase_major"/>
</dbReference>
<evidence type="ECO:0000256" key="1">
    <source>
        <dbReference type="ARBA" id="ARBA00022898"/>
    </source>
</evidence>
<sequence length="407" mass="44037">MSNNPVPFLDLITPHRELEGELVDVFRRALQSAAFIGGAEVEGFEREFAAFCGSTHCVGVANGTDAVRFALMAAGIGSGDAVVTVAHTFIATTEAISQAGAATEFVDIDARTYCMGPDALDAYLASCETDSRTGRPLGQRTGKPIRAVVPVHLYGQVADMDAILAIAARYDLIVVEDACQAHGAEYQSADGTWKRAGTFGKAAAFSFYPGKNLGACGEAGAVTTEDPEVAKTIRMLREHGQAQKYYHDLEGYNGRLDALQAAFLRVKLRRLQEWTDQRRAAACRYAELLADVPGVQTPYEPERSRAVYHLYVIRHENRDALAEHLKTEGVFTGLHYPQPVHLQNCYKGWGYAEGALPVTERAAKEILSLPMFPGLTAEQQERVASAIRSFVGLHGADGTLAMAPALT</sequence>
<keyword evidence="6" id="KW-0032">Aminotransferase</keyword>
<dbReference type="AlphaFoldDB" id="A0A143PXL9"/>
<evidence type="ECO:0000256" key="5">
    <source>
        <dbReference type="RuleBase" id="RU004508"/>
    </source>
</evidence>
<dbReference type="PIRSF" id="PIRSF000390">
    <property type="entry name" value="PLP_StrS"/>
    <property type="match status" value="1"/>
</dbReference>
<dbReference type="GO" id="GO:0030170">
    <property type="term" value="F:pyridoxal phosphate binding"/>
    <property type="evidence" value="ECO:0007669"/>
    <property type="project" value="TreeGrafter"/>
</dbReference>
<evidence type="ECO:0000256" key="3">
    <source>
        <dbReference type="PIRSR" id="PIRSR000390-1"/>
    </source>
</evidence>
<dbReference type="PATRIC" id="fig|1813736.3.peg.6589"/>
<gene>
    <name evidence="6" type="primary">fdtB_2</name>
    <name evidence="6" type="ORF">LuPra_06272</name>
</gene>
<accession>A0A143PXL9</accession>
<dbReference type="InterPro" id="IPR015424">
    <property type="entry name" value="PyrdxlP-dep_Trfase"/>
</dbReference>
<dbReference type="InterPro" id="IPR000653">
    <property type="entry name" value="DegT/StrS_aminotransferase"/>
</dbReference>
<feature type="active site" description="Proton acceptor" evidence="3">
    <location>
        <position position="211"/>
    </location>
</feature>
<evidence type="ECO:0000313" key="6">
    <source>
        <dbReference type="EMBL" id="AMY12986.1"/>
    </source>
</evidence>
<dbReference type="KEGG" id="abac:LuPra_06272"/>
<reference evidence="6 7" key="1">
    <citation type="journal article" date="2016" name="Genome Announc.">
        <title>First Complete Genome Sequence of a Subdivision 6 Acidobacterium Strain.</title>
        <authorList>
            <person name="Huang S."/>
            <person name="Vieira S."/>
            <person name="Bunk B."/>
            <person name="Riedel T."/>
            <person name="Sproer C."/>
            <person name="Overmann J."/>
        </authorList>
    </citation>
    <scope>NUCLEOTIDE SEQUENCE [LARGE SCALE GENOMIC DNA]</scope>
    <source>
        <strain evidence="7">DSM 100886 HEG_-6_39</strain>
    </source>
</reference>
<dbReference type="OrthoDB" id="9810913at2"/>
<dbReference type="InterPro" id="IPR015422">
    <property type="entry name" value="PyrdxlP-dep_Trfase_small"/>
</dbReference>
<dbReference type="Gene3D" id="3.90.1150.10">
    <property type="entry name" value="Aspartate Aminotransferase, domain 1"/>
    <property type="match status" value="1"/>
</dbReference>
<dbReference type="SUPFAM" id="SSF53383">
    <property type="entry name" value="PLP-dependent transferases"/>
    <property type="match status" value="1"/>
</dbReference>
<reference evidence="7" key="2">
    <citation type="submission" date="2016-04" db="EMBL/GenBank/DDBJ databases">
        <title>First Complete Genome Sequence of a Subdivision 6 Acidobacterium.</title>
        <authorList>
            <person name="Huang S."/>
            <person name="Vieira S."/>
            <person name="Bunk B."/>
            <person name="Riedel T."/>
            <person name="Sproeer C."/>
            <person name="Overmann J."/>
        </authorList>
    </citation>
    <scope>NUCLEOTIDE SEQUENCE [LARGE SCALE GENOMIC DNA]</scope>
    <source>
        <strain evidence="7">DSM 100886 HEG_-6_39</strain>
    </source>
</reference>
<organism evidence="6 7">
    <name type="scientific">Luteitalea pratensis</name>
    <dbReference type="NCBI Taxonomy" id="1855912"/>
    <lineage>
        <taxon>Bacteria</taxon>
        <taxon>Pseudomonadati</taxon>
        <taxon>Acidobacteriota</taxon>
        <taxon>Vicinamibacteria</taxon>
        <taxon>Vicinamibacterales</taxon>
        <taxon>Vicinamibacteraceae</taxon>
        <taxon>Luteitalea</taxon>
    </lineage>
</organism>
<keyword evidence="1 4" id="KW-0663">Pyridoxal phosphate</keyword>
<evidence type="ECO:0000256" key="4">
    <source>
        <dbReference type="PIRSR" id="PIRSR000390-2"/>
    </source>
</evidence>
<dbReference type="Gene3D" id="3.40.640.10">
    <property type="entry name" value="Type I PLP-dependent aspartate aminotransferase-like (Major domain)"/>
    <property type="match status" value="1"/>
</dbReference>
<dbReference type="Pfam" id="PF01041">
    <property type="entry name" value="DegT_DnrJ_EryC1"/>
    <property type="match status" value="1"/>
</dbReference>
<dbReference type="CDD" id="cd00616">
    <property type="entry name" value="AHBA_syn"/>
    <property type="match status" value="1"/>
</dbReference>
<dbReference type="PANTHER" id="PTHR30244:SF36">
    <property type="entry name" value="3-OXO-GLUCOSE-6-PHOSPHATE:GLUTAMATE AMINOTRANSFERASE"/>
    <property type="match status" value="1"/>
</dbReference>
<dbReference type="EMBL" id="CP015136">
    <property type="protein sequence ID" value="AMY12986.1"/>
    <property type="molecule type" value="Genomic_DNA"/>
</dbReference>
<comment type="similarity">
    <text evidence="2 5">Belongs to the DegT/DnrJ/EryC1 family.</text>
</comment>
<protein>
    <submittedName>
        <fullName evidence="6">dTDP-3-amino-3,6-dideoxy-alpha-D-galactopyranose transaminase</fullName>
        <ecNumber evidence="6">2.6.1.90</ecNumber>
    </submittedName>
</protein>